<name>A0A7J7L0B0_9MAGN</name>
<dbReference type="AlphaFoldDB" id="A0A7J7L0B0"/>
<accession>A0A7J7L0B0</accession>
<protein>
    <recommendedName>
        <fullName evidence="1">Reverse transcriptase zinc-binding domain-containing protein</fullName>
    </recommendedName>
</protein>
<evidence type="ECO:0000259" key="1">
    <source>
        <dbReference type="Pfam" id="PF13966"/>
    </source>
</evidence>
<proteinExistence type="predicted"/>
<reference evidence="2 3" key="1">
    <citation type="journal article" date="2020" name="IScience">
        <title>Genome Sequencing of the Endangered Kingdonia uniflora (Circaeasteraceae, Ranunculales) Reveals Potential Mechanisms of Evolutionary Specialization.</title>
        <authorList>
            <person name="Sun Y."/>
            <person name="Deng T."/>
            <person name="Zhang A."/>
            <person name="Moore M.J."/>
            <person name="Landis J.B."/>
            <person name="Lin N."/>
            <person name="Zhang H."/>
            <person name="Zhang X."/>
            <person name="Huang J."/>
            <person name="Zhang X."/>
            <person name="Sun H."/>
            <person name="Wang H."/>
        </authorList>
    </citation>
    <scope>NUCLEOTIDE SEQUENCE [LARGE SCALE GENOMIC DNA]</scope>
    <source>
        <strain evidence="2">TB1705</strain>
        <tissue evidence="2">Leaf</tissue>
    </source>
</reference>
<dbReference type="OrthoDB" id="1748554at2759"/>
<dbReference type="Proteomes" id="UP000541444">
    <property type="component" value="Unassembled WGS sequence"/>
</dbReference>
<evidence type="ECO:0000313" key="2">
    <source>
        <dbReference type="EMBL" id="KAF6136018.1"/>
    </source>
</evidence>
<organism evidence="2 3">
    <name type="scientific">Kingdonia uniflora</name>
    <dbReference type="NCBI Taxonomy" id="39325"/>
    <lineage>
        <taxon>Eukaryota</taxon>
        <taxon>Viridiplantae</taxon>
        <taxon>Streptophyta</taxon>
        <taxon>Embryophyta</taxon>
        <taxon>Tracheophyta</taxon>
        <taxon>Spermatophyta</taxon>
        <taxon>Magnoliopsida</taxon>
        <taxon>Ranunculales</taxon>
        <taxon>Circaeasteraceae</taxon>
        <taxon>Kingdonia</taxon>
    </lineage>
</organism>
<evidence type="ECO:0000313" key="3">
    <source>
        <dbReference type="Proteomes" id="UP000541444"/>
    </source>
</evidence>
<sequence>MKLAWNFLNGQDNWSKLMRAKFNTKSGNQIYSTQGSSAWAGIRWGVTEVEQRSGWIIGDGKDIDLWRDNWCHQLPLKELINSDSIPWSFLKEKVSSIIQDGHWRVHSNMATILQRVNIDLSTIQISCGQPDKRIWKPNIHGRFSVKTAFQEIRNKGPLCWWSKYVYRQAIHPSLSLWGWRLLHNCLPTDGNIKKKGICTVSRCCPA</sequence>
<keyword evidence="3" id="KW-1185">Reference proteome</keyword>
<dbReference type="EMBL" id="JACGCM010002768">
    <property type="protein sequence ID" value="KAF6136018.1"/>
    <property type="molecule type" value="Genomic_DNA"/>
</dbReference>
<comment type="caution">
    <text evidence="2">The sequence shown here is derived from an EMBL/GenBank/DDBJ whole genome shotgun (WGS) entry which is preliminary data.</text>
</comment>
<dbReference type="Pfam" id="PF13966">
    <property type="entry name" value="zf-RVT"/>
    <property type="match status" value="1"/>
</dbReference>
<feature type="domain" description="Reverse transcriptase zinc-binding" evidence="1">
    <location>
        <begin position="143"/>
        <end position="204"/>
    </location>
</feature>
<gene>
    <name evidence="2" type="ORF">GIB67_006910</name>
</gene>
<dbReference type="InterPro" id="IPR026960">
    <property type="entry name" value="RVT-Znf"/>
</dbReference>